<gene>
    <name evidence="1" type="ORF">MTR67_010657</name>
</gene>
<organism evidence="1 2">
    <name type="scientific">Solanum verrucosum</name>
    <dbReference type="NCBI Taxonomy" id="315347"/>
    <lineage>
        <taxon>Eukaryota</taxon>
        <taxon>Viridiplantae</taxon>
        <taxon>Streptophyta</taxon>
        <taxon>Embryophyta</taxon>
        <taxon>Tracheophyta</taxon>
        <taxon>Spermatophyta</taxon>
        <taxon>Magnoliopsida</taxon>
        <taxon>eudicotyledons</taxon>
        <taxon>Gunneridae</taxon>
        <taxon>Pentapetalae</taxon>
        <taxon>asterids</taxon>
        <taxon>lamiids</taxon>
        <taxon>Solanales</taxon>
        <taxon>Solanaceae</taxon>
        <taxon>Solanoideae</taxon>
        <taxon>Solaneae</taxon>
        <taxon>Solanum</taxon>
    </lineage>
</organism>
<keyword evidence="2" id="KW-1185">Reference proteome</keyword>
<evidence type="ECO:0000313" key="2">
    <source>
        <dbReference type="Proteomes" id="UP001234989"/>
    </source>
</evidence>
<dbReference type="Proteomes" id="UP001234989">
    <property type="component" value="Chromosome 2"/>
</dbReference>
<proteinExistence type="predicted"/>
<protein>
    <submittedName>
        <fullName evidence="1">Uncharacterized protein</fullName>
    </submittedName>
</protein>
<evidence type="ECO:0000313" key="1">
    <source>
        <dbReference type="EMBL" id="WMV17272.1"/>
    </source>
</evidence>
<reference evidence="1" key="1">
    <citation type="submission" date="2023-08" db="EMBL/GenBank/DDBJ databases">
        <title>A de novo genome assembly of Solanum verrucosum Schlechtendal, a Mexican diploid species geographically isolated from the other diploid A-genome species in potato relatives.</title>
        <authorList>
            <person name="Hosaka K."/>
        </authorList>
    </citation>
    <scope>NUCLEOTIDE SEQUENCE</scope>
    <source>
        <tissue evidence="1">Young leaves</tissue>
    </source>
</reference>
<feature type="non-terminal residue" evidence="1">
    <location>
        <position position="49"/>
    </location>
</feature>
<name>A0AAF0TED8_SOLVR</name>
<accession>A0AAF0TED8</accession>
<sequence>MNIEEEIQLVDFIGAFDGIFIVLKENLGRGPGPKAGIQYLSMCQVGPLR</sequence>
<dbReference type="EMBL" id="CP133613">
    <property type="protein sequence ID" value="WMV17272.1"/>
    <property type="molecule type" value="Genomic_DNA"/>
</dbReference>
<dbReference type="AlphaFoldDB" id="A0AAF0TED8"/>